<dbReference type="InterPro" id="IPR011009">
    <property type="entry name" value="Kinase-like_dom_sf"/>
</dbReference>
<sequence>MTDTSDSRYARVFGDTPRNTPSRLGEDELWWAERHQWFKDNGYELRQRYAPDWIPSWRDSKKPFYHCEDGYPMLDTRLLDAVRLSDGQFVMLKMIFESRHPHEVEIGQYLSSEPLASDPANHCVPLYEVLRVPHDDADDDIRLILVMPLLRTFDDPPFDTVGEVLDLCGQVFDGLKFMHDHHVAHRDCSELNIMMDATPMFIGGWHPVQRSTKRDFSGDVNYYTRTKRPPRYYYIDFGISRRYDASVSDPKEEVIEGGDKSVPEHQPNCPPQNPFRTDIYCVGNVIKERFLMETRGLEFLTPLVEDMRQSDPTKRPTADEVVERFDNLVNGLSFWKLRSRVVYNTDGMFTNVFRGMVHWSRRLRFVVTQTPSIPKPSPLVVIE</sequence>
<dbReference type="EMBL" id="JH711576">
    <property type="protein sequence ID" value="EIW83434.1"/>
    <property type="molecule type" value="Genomic_DNA"/>
</dbReference>
<evidence type="ECO:0000259" key="1">
    <source>
        <dbReference type="PROSITE" id="PS50011"/>
    </source>
</evidence>
<dbReference type="OMA" id="HPHEEEV"/>
<dbReference type="PROSITE" id="PS50011">
    <property type="entry name" value="PROTEIN_KINASE_DOM"/>
    <property type="match status" value="1"/>
</dbReference>
<feature type="domain" description="Protein kinase" evidence="1">
    <location>
        <begin position="1"/>
        <end position="383"/>
    </location>
</feature>
<evidence type="ECO:0000313" key="3">
    <source>
        <dbReference type="Proteomes" id="UP000053558"/>
    </source>
</evidence>
<dbReference type="KEGG" id="cput:CONPUDRAFT_102207"/>
<dbReference type="GO" id="GO:0004672">
    <property type="term" value="F:protein kinase activity"/>
    <property type="evidence" value="ECO:0007669"/>
    <property type="project" value="InterPro"/>
</dbReference>
<accession>A0A5M3MXD1</accession>
<keyword evidence="3" id="KW-1185">Reference proteome</keyword>
<dbReference type="Gene3D" id="1.10.510.10">
    <property type="entry name" value="Transferase(Phosphotransferase) domain 1"/>
    <property type="match status" value="1"/>
</dbReference>
<organism evidence="2 3">
    <name type="scientific">Coniophora puteana (strain RWD-64-598)</name>
    <name type="common">Brown rot fungus</name>
    <dbReference type="NCBI Taxonomy" id="741705"/>
    <lineage>
        <taxon>Eukaryota</taxon>
        <taxon>Fungi</taxon>
        <taxon>Dikarya</taxon>
        <taxon>Basidiomycota</taxon>
        <taxon>Agaricomycotina</taxon>
        <taxon>Agaricomycetes</taxon>
        <taxon>Agaricomycetidae</taxon>
        <taxon>Boletales</taxon>
        <taxon>Coniophorineae</taxon>
        <taxon>Coniophoraceae</taxon>
        <taxon>Coniophora</taxon>
    </lineage>
</organism>
<proteinExistence type="predicted"/>
<dbReference type="AlphaFoldDB" id="A0A5M3MXD1"/>
<gene>
    <name evidence="2" type="ORF">CONPUDRAFT_102207</name>
</gene>
<dbReference type="OrthoDB" id="5987198at2759"/>
<dbReference type="Proteomes" id="UP000053558">
    <property type="component" value="Unassembled WGS sequence"/>
</dbReference>
<dbReference type="GO" id="GO:0005524">
    <property type="term" value="F:ATP binding"/>
    <property type="evidence" value="ECO:0007669"/>
    <property type="project" value="InterPro"/>
</dbReference>
<dbReference type="SMART" id="SM00220">
    <property type="entry name" value="S_TKc"/>
    <property type="match status" value="1"/>
</dbReference>
<dbReference type="SUPFAM" id="SSF56112">
    <property type="entry name" value="Protein kinase-like (PK-like)"/>
    <property type="match status" value="1"/>
</dbReference>
<comment type="caution">
    <text evidence="2">The sequence shown here is derived from an EMBL/GenBank/DDBJ whole genome shotgun (WGS) entry which is preliminary data.</text>
</comment>
<protein>
    <recommendedName>
        <fullName evidence="1">Protein kinase domain-containing protein</fullName>
    </recommendedName>
</protein>
<dbReference type="InterPro" id="IPR000719">
    <property type="entry name" value="Prot_kinase_dom"/>
</dbReference>
<dbReference type="RefSeq" id="XP_007767195.1">
    <property type="nucleotide sequence ID" value="XM_007769005.1"/>
</dbReference>
<dbReference type="GeneID" id="19198350"/>
<reference evidence="3" key="1">
    <citation type="journal article" date="2012" name="Science">
        <title>The Paleozoic origin of enzymatic lignin decomposition reconstructed from 31 fungal genomes.</title>
        <authorList>
            <person name="Floudas D."/>
            <person name="Binder M."/>
            <person name="Riley R."/>
            <person name="Barry K."/>
            <person name="Blanchette R.A."/>
            <person name="Henrissat B."/>
            <person name="Martinez A.T."/>
            <person name="Otillar R."/>
            <person name="Spatafora J.W."/>
            <person name="Yadav J.S."/>
            <person name="Aerts A."/>
            <person name="Benoit I."/>
            <person name="Boyd A."/>
            <person name="Carlson A."/>
            <person name="Copeland A."/>
            <person name="Coutinho P.M."/>
            <person name="de Vries R.P."/>
            <person name="Ferreira P."/>
            <person name="Findley K."/>
            <person name="Foster B."/>
            <person name="Gaskell J."/>
            <person name="Glotzer D."/>
            <person name="Gorecki P."/>
            <person name="Heitman J."/>
            <person name="Hesse C."/>
            <person name="Hori C."/>
            <person name="Igarashi K."/>
            <person name="Jurgens J.A."/>
            <person name="Kallen N."/>
            <person name="Kersten P."/>
            <person name="Kohler A."/>
            <person name="Kuees U."/>
            <person name="Kumar T.K.A."/>
            <person name="Kuo A."/>
            <person name="LaButti K."/>
            <person name="Larrondo L.F."/>
            <person name="Lindquist E."/>
            <person name="Ling A."/>
            <person name="Lombard V."/>
            <person name="Lucas S."/>
            <person name="Lundell T."/>
            <person name="Martin R."/>
            <person name="McLaughlin D.J."/>
            <person name="Morgenstern I."/>
            <person name="Morin E."/>
            <person name="Murat C."/>
            <person name="Nagy L.G."/>
            <person name="Nolan M."/>
            <person name="Ohm R.A."/>
            <person name="Patyshakuliyeva A."/>
            <person name="Rokas A."/>
            <person name="Ruiz-Duenas F.J."/>
            <person name="Sabat G."/>
            <person name="Salamov A."/>
            <person name="Samejima M."/>
            <person name="Schmutz J."/>
            <person name="Slot J.C."/>
            <person name="St John F."/>
            <person name="Stenlid J."/>
            <person name="Sun H."/>
            <person name="Sun S."/>
            <person name="Syed K."/>
            <person name="Tsang A."/>
            <person name="Wiebenga A."/>
            <person name="Young D."/>
            <person name="Pisabarro A."/>
            <person name="Eastwood D.C."/>
            <person name="Martin F."/>
            <person name="Cullen D."/>
            <person name="Grigoriev I.V."/>
            <person name="Hibbett D.S."/>
        </authorList>
    </citation>
    <scope>NUCLEOTIDE SEQUENCE [LARGE SCALE GENOMIC DNA]</scope>
    <source>
        <strain evidence="3">RWD-64-598 SS2</strain>
    </source>
</reference>
<evidence type="ECO:0000313" key="2">
    <source>
        <dbReference type="EMBL" id="EIW83434.1"/>
    </source>
</evidence>
<name>A0A5M3MXD1_CONPW</name>